<reference evidence="2 3" key="1">
    <citation type="submission" date="2019-08" db="EMBL/GenBank/DDBJ databases">
        <title>The genome of the soybean aphid Biotype 1, its phylome, world population structure and adaptation to the North American continent.</title>
        <authorList>
            <person name="Giordano R."/>
            <person name="Donthu R.K."/>
            <person name="Hernandez A.G."/>
            <person name="Wright C.L."/>
            <person name="Zimin A.V."/>
        </authorList>
    </citation>
    <scope>NUCLEOTIDE SEQUENCE [LARGE SCALE GENOMIC DNA]</scope>
    <source>
        <tissue evidence="2">Whole aphids</tissue>
    </source>
</reference>
<evidence type="ECO:0000256" key="1">
    <source>
        <dbReference type="SAM" id="Phobius"/>
    </source>
</evidence>
<comment type="caution">
    <text evidence="2">The sequence shown here is derived from an EMBL/GenBank/DDBJ whole genome shotgun (WGS) entry which is preliminary data.</text>
</comment>
<evidence type="ECO:0000313" key="3">
    <source>
        <dbReference type="Proteomes" id="UP000475862"/>
    </source>
</evidence>
<keyword evidence="1" id="KW-0472">Membrane</keyword>
<accession>A0A6G0U0T5</accession>
<feature type="transmembrane region" description="Helical" evidence="1">
    <location>
        <begin position="58"/>
        <end position="78"/>
    </location>
</feature>
<dbReference type="AlphaFoldDB" id="A0A6G0U0T5"/>
<dbReference type="EMBL" id="VYZN01000013">
    <property type="protein sequence ID" value="KAE9541287.1"/>
    <property type="molecule type" value="Genomic_DNA"/>
</dbReference>
<dbReference type="OrthoDB" id="10012272at2759"/>
<keyword evidence="1" id="KW-1133">Transmembrane helix</keyword>
<dbReference type="Proteomes" id="UP000475862">
    <property type="component" value="Unassembled WGS sequence"/>
</dbReference>
<protein>
    <submittedName>
        <fullName evidence="2">Uncharacterized protein</fullName>
    </submittedName>
</protein>
<keyword evidence="1" id="KW-0812">Transmembrane</keyword>
<feature type="transmembrane region" description="Helical" evidence="1">
    <location>
        <begin position="12"/>
        <end position="37"/>
    </location>
</feature>
<evidence type="ECO:0000313" key="2">
    <source>
        <dbReference type="EMBL" id="KAE9541287.1"/>
    </source>
</evidence>
<name>A0A6G0U0T5_APHGL</name>
<gene>
    <name evidence="2" type="ORF">AGLY_004532</name>
</gene>
<feature type="transmembrane region" description="Helical" evidence="1">
    <location>
        <begin position="84"/>
        <end position="102"/>
    </location>
</feature>
<keyword evidence="3" id="KW-1185">Reference proteome</keyword>
<sequence>MLPLCPLLPCIYISLFAPVINKVINIVLTGVGDLFILAEKKMLHCNFYRIHTILEICLTNYCTIIIIIIPPITTYTLINFKYVFKGNDNLFFIMYFIVINLLNKHKMYIILCNNINHNIICINLFTFITSIRLDDIYPDSLKNKNSQGNLFGRYQIYKWKHEHRQEVGCSGIEKTTSKCVGMNYGVKRRTFFLNGCDLLKLSKL</sequence>
<proteinExistence type="predicted"/>
<organism evidence="2 3">
    <name type="scientific">Aphis glycines</name>
    <name type="common">Soybean aphid</name>
    <dbReference type="NCBI Taxonomy" id="307491"/>
    <lineage>
        <taxon>Eukaryota</taxon>
        <taxon>Metazoa</taxon>
        <taxon>Ecdysozoa</taxon>
        <taxon>Arthropoda</taxon>
        <taxon>Hexapoda</taxon>
        <taxon>Insecta</taxon>
        <taxon>Pterygota</taxon>
        <taxon>Neoptera</taxon>
        <taxon>Paraneoptera</taxon>
        <taxon>Hemiptera</taxon>
        <taxon>Sternorrhyncha</taxon>
        <taxon>Aphidomorpha</taxon>
        <taxon>Aphidoidea</taxon>
        <taxon>Aphididae</taxon>
        <taxon>Aphidini</taxon>
        <taxon>Aphis</taxon>
        <taxon>Aphis</taxon>
    </lineage>
</organism>